<dbReference type="PANTHER" id="PTHR47148:SF1">
    <property type="entry name" value="CYTOCHROME C OXIDASE ASSEMBLY FACTOR 1 HOMOLOG"/>
    <property type="match status" value="1"/>
</dbReference>
<dbReference type="GO" id="GO:0005743">
    <property type="term" value="C:mitochondrial inner membrane"/>
    <property type="evidence" value="ECO:0007669"/>
    <property type="project" value="TreeGrafter"/>
</dbReference>
<dbReference type="Proteomes" id="UP001209878">
    <property type="component" value="Unassembled WGS sequence"/>
</dbReference>
<dbReference type="InterPro" id="IPR014807">
    <property type="entry name" value="Coa1"/>
</dbReference>
<dbReference type="EMBL" id="JAODUO010001191">
    <property type="protein sequence ID" value="KAK2169364.1"/>
    <property type="molecule type" value="Genomic_DNA"/>
</dbReference>
<dbReference type="Pfam" id="PF08695">
    <property type="entry name" value="Coa1"/>
    <property type="match status" value="1"/>
</dbReference>
<dbReference type="GO" id="GO:0033617">
    <property type="term" value="P:mitochondrial respiratory chain complex IV assembly"/>
    <property type="evidence" value="ECO:0007669"/>
    <property type="project" value="TreeGrafter"/>
</dbReference>
<proteinExistence type="predicted"/>
<protein>
    <recommendedName>
        <fullName evidence="4">Cytochrome oxidase complex assembly protein 1</fullName>
    </recommendedName>
</protein>
<dbReference type="AlphaFoldDB" id="A0AAD9KDU7"/>
<gene>
    <name evidence="2" type="ORF">NP493_1193g01021</name>
</gene>
<keyword evidence="1" id="KW-0812">Transmembrane</keyword>
<name>A0AAD9KDU7_RIDPI</name>
<sequence length="146" mass="16560">MVVPLKTLKMIAIGMGPVVLGSGIFFKWRTEQNFMKQGFYEASIKAIMQYPPIVDPLGPPVKFMRVNLGKTGINRTDGVSAHVAIPVTGTKTKGTFYSWCSKEDVYSGWEVDKIDLEINDRRRTVYINPKAKDRYQPTEIDDEELK</sequence>
<organism evidence="2 3">
    <name type="scientific">Ridgeia piscesae</name>
    <name type="common">Tubeworm</name>
    <dbReference type="NCBI Taxonomy" id="27915"/>
    <lineage>
        <taxon>Eukaryota</taxon>
        <taxon>Metazoa</taxon>
        <taxon>Spiralia</taxon>
        <taxon>Lophotrochozoa</taxon>
        <taxon>Annelida</taxon>
        <taxon>Polychaeta</taxon>
        <taxon>Sedentaria</taxon>
        <taxon>Canalipalpata</taxon>
        <taxon>Sabellida</taxon>
        <taxon>Siboglinidae</taxon>
        <taxon>Ridgeia</taxon>
    </lineage>
</organism>
<evidence type="ECO:0008006" key="4">
    <source>
        <dbReference type="Google" id="ProtNLM"/>
    </source>
</evidence>
<evidence type="ECO:0000313" key="2">
    <source>
        <dbReference type="EMBL" id="KAK2169364.1"/>
    </source>
</evidence>
<keyword evidence="1" id="KW-1133">Transmembrane helix</keyword>
<dbReference type="GO" id="GO:0032981">
    <property type="term" value="P:mitochondrial respiratory chain complex I assembly"/>
    <property type="evidence" value="ECO:0007669"/>
    <property type="project" value="TreeGrafter"/>
</dbReference>
<feature type="transmembrane region" description="Helical" evidence="1">
    <location>
        <begin position="6"/>
        <end position="26"/>
    </location>
</feature>
<keyword evidence="1" id="KW-0472">Membrane</keyword>
<reference evidence="2" key="1">
    <citation type="journal article" date="2023" name="Mol. Biol. Evol.">
        <title>Third-Generation Sequencing Reveals the Adaptive Role of the Epigenome in Three Deep-Sea Polychaetes.</title>
        <authorList>
            <person name="Perez M."/>
            <person name="Aroh O."/>
            <person name="Sun Y."/>
            <person name="Lan Y."/>
            <person name="Juniper S.K."/>
            <person name="Young C.R."/>
            <person name="Angers B."/>
            <person name="Qian P.Y."/>
        </authorList>
    </citation>
    <scope>NUCLEOTIDE SEQUENCE</scope>
    <source>
        <strain evidence="2">R07B-5</strain>
    </source>
</reference>
<accession>A0AAD9KDU7</accession>
<evidence type="ECO:0000256" key="1">
    <source>
        <dbReference type="SAM" id="Phobius"/>
    </source>
</evidence>
<dbReference type="PANTHER" id="PTHR47148">
    <property type="entry name" value="CYTOCHROME C OXIDASE ASSEMBLY FACTOR 1 HOMOLOG"/>
    <property type="match status" value="1"/>
</dbReference>
<evidence type="ECO:0000313" key="3">
    <source>
        <dbReference type="Proteomes" id="UP001209878"/>
    </source>
</evidence>
<keyword evidence="3" id="KW-1185">Reference proteome</keyword>
<comment type="caution">
    <text evidence="2">The sequence shown here is derived from an EMBL/GenBank/DDBJ whole genome shotgun (WGS) entry which is preliminary data.</text>
</comment>